<reference evidence="3 4" key="1">
    <citation type="submission" date="2024-02" db="EMBL/GenBank/DDBJ databases">
        <authorList>
            <person name="Chen Y."/>
            <person name="Shah S."/>
            <person name="Dougan E. K."/>
            <person name="Thang M."/>
            <person name="Chan C."/>
        </authorList>
    </citation>
    <scope>NUCLEOTIDE SEQUENCE [LARGE SCALE GENOMIC DNA]</scope>
</reference>
<dbReference type="EMBL" id="CAXAMN010006557">
    <property type="protein sequence ID" value="CAK9018080.1"/>
    <property type="molecule type" value="Genomic_DNA"/>
</dbReference>
<organism evidence="3 4">
    <name type="scientific">Durusdinium trenchii</name>
    <dbReference type="NCBI Taxonomy" id="1381693"/>
    <lineage>
        <taxon>Eukaryota</taxon>
        <taxon>Sar</taxon>
        <taxon>Alveolata</taxon>
        <taxon>Dinophyceae</taxon>
        <taxon>Suessiales</taxon>
        <taxon>Symbiodiniaceae</taxon>
        <taxon>Durusdinium</taxon>
    </lineage>
</organism>
<feature type="coiled-coil region" evidence="1">
    <location>
        <begin position="75"/>
        <end position="102"/>
    </location>
</feature>
<dbReference type="Proteomes" id="UP001642484">
    <property type="component" value="Unassembled WGS sequence"/>
</dbReference>
<gene>
    <name evidence="3" type="ORF">CCMP2556_LOCUS13123</name>
</gene>
<feature type="region of interest" description="Disordered" evidence="2">
    <location>
        <begin position="1"/>
        <end position="59"/>
    </location>
</feature>
<sequence>MLALPAPVPPAADMSIDEHQGNGGNGSDSTSSDSSSSSTSDEQEATPMSTSAPKVPLTQDERVLLEELLEAVHVHQDIEEKNDRLRHENELLKQELAQLKRAHFL</sequence>
<keyword evidence="1" id="KW-0175">Coiled coil</keyword>
<protein>
    <submittedName>
        <fullName evidence="3">Uncharacterized protein</fullName>
    </submittedName>
</protein>
<accession>A0ABP0JV20</accession>
<evidence type="ECO:0000256" key="1">
    <source>
        <dbReference type="SAM" id="Coils"/>
    </source>
</evidence>
<evidence type="ECO:0000313" key="4">
    <source>
        <dbReference type="Proteomes" id="UP001642484"/>
    </source>
</evidence>
<proteinExistence type="predicted"/>
<feature type="compositionally biased region" description="Low complexity" evidence="2">
    <location>
        <begin position="27"/>
        <end position="40"/>
    </location>
</feature>
<feature type="compositionally biased region" description="Pro residues" evidence="2">
    <location>
        <begin position="1"/>
        <end position="10"/>
    </location>
</feature>
<evidence type="ECO:0000256" key="2">
    <source>
        <dbReference type="SAM" id="MobiDB-lite"/>
    </source>
</evidence>
<evidence type="ECO:0000313" key="3">
    <source>
        <dbReference type="EMBL" id="CAK9018080.1"/>
    </source>
</evidence>
<keyword evidence="4" id="KW-1185">Reference proteome</keyword>
<comment type="caution">
    <text evidence="3">The sequence shown here is derived from an EMBL/GenBank/DDBJ whole genome shotgun (WGS) entry which is preliminary data.</text>
</comment>
<name>A0ABP0JV20_9DINO</name>